<accession>A0A1I7WIJ5</accession>
<organism evidence="2 3">
    <name type="scientific">Heterorhabditis bacteriophora</name>
    <name type="common">Entomopathogenic nematode worm</name>
    <dbReference type="NCBI Taxonomy" id="37862"/>
    <lineage>
        <taxon>Eukaryota</taxon>
        <taxon>Metazoa</taxon>
        <taxon>Ecdysozoa</taxon>
        <taxon>Nematoda</taxon>
        <taxon>Chromadorea</taxon>
        <taxon>Rhabditida</taxon>
        <taxon>Rhabditina</taxon>
        <taxon>Rhabditomorpha</taxon>
        <taxon>Strongyloidea</taxon>
        <taxon>Heterorhabditidae</taxon>
        <taxon>Heterorhabditis</taxon>
    </lineage>
</organism>
<dbReference type="AlphaFoldDB" id="A0A1I7WIJ5"/>
<evidence type="ECO:0000259" key="1">
    <source>
        <dbReference type="Pfam" id="PF13358"/>
    </source>
</evidence>
<keyword evidence="2" id="KW-1185">Reference proteome</keyword>
<feature type="domain" description="Tc1-like transposase DDE" evidence="1">
    <location>
        <begin position="82"/>
        <end position="228"/>
    </location>
</feature>
<evidence type="ECO:0000313" key="2">
    <source>
        <dbReference type="Proteomes" id="UP000095283"/>
    </source>
</evidence>
<dbReference type="InterPro" id="IPR052338">
    <property type="entry name" value="Transposase_5"/>
</dbReference>
<proteinExistence type="predicted"/>
<reference evidence="3" key="1">
    <citation type="submission" date="2016-11" db="UniProtKB">
        <authorList>
            <consortium name="WormBaseParasite"/>
        </authorList>
    </citation>
    <scope>IDENTIFICATION</scope>
</reference>
<dbReference type="Gene3D" id="3.30.420.10">
    <property type="entry name" value="Ribonuclease H-like superfamily/Ribonuclease H"/>
    <property type="match status" value="1"/>
</dbReference>
<sequence length="268" mass="30842">MLENAPCAPRKRSTTENIDRIIRPLIEGNRRLTARDIHNEMKVGLNERVARKKSLVSLKNLRTRVAFAREHLTWSTADWTKVLFSDDSKFNCFGSDGKKYVRHRLGEELMLKCTIPTIKHGGGSVMVCAVFNRNGPGPLHIVEGIMDSTSYVRILGENILPYVRSQRLGRNWIFQQNNDLKTQVTPRNKKITKMEWPSQSSDLNPIEHLWNDVEKEVQRQKPSNIKALEAVIKKAWAQISVQRCANLVDFMPRRCAVIINNFGYPTKY</sequence>
<dbReference type="Pfam" id="PF13358">
    <property type="entry name" value="DDE_3"/>
    <property type="match status" value="1"/>
</dbReference>
<name>A0A1I7WIJ5_HETBA</name>
<dbReference type="InterPro" id="IPR036397">
    <property type="entry name" value="RNaseH_sf"/>
</dbReference>
<protein>
    <submittedName>
        <fullName evidence="3">DDE_3 domain-containing protein</fullName>
    </submittedName>
</protein>
<dbReference type="WBParaSite" id="Hba_04833">
    <property type="protein sequence ID" value="Hba_04833"/>
    <property type="gene ID" value="Hba_04833"/>
</dbReference>
<dbReference type="PANTHER" id="PTHR23022">
    <property type="entry name" value="TRANSPOSABLE ELEMENT-RELATED"/>
    <property type="match status" value="1"/>
</dbReference>
<dbReference type="PANTHER" id="PTHR23022:SF134">
    <property type="entry name" value="TRANSPOSABLE ELEMENT TC1 TRANSPOSASE"/>
    <property type="match status" value="1"/>
</dbReference>
<evidence type="ECO:0000313" key="3">
    <source>
        <dbReference type="WBParaSite" id="Hba_04833"/>
    </source>
</evidence>
<dbReference type="Proteomes" id="UP000095283">
    <property type="component" value="Unplaced"/>
</dbReference>
<dbReference type="InterPro" id="IPR038717">
    <property type="entry name" value="Tc1-like_DDE_dom"/>
</dbReference>
<dbReference type="GO" id="GO:0003676">
    <property type="term" value="F:nucleic acid binding"/>
    <property type="evidence" value="ECO:0007669"/>
    <property type="project" value="InterPro"/>
</dbReference>